<name>A0A7C8NEP1_ORBOL</name>
<evidence type="ECO:0000313" key="3">
    <source>
        <dbReference type="Proteomes" id="UP000475325"/>
    </source>
</evidence>
<comment type="caution">
    <text evidence="2">The sequence shown here is derived from an EMBL/GenBank/DDBJ whole genome shotgun (WGS) entry which is preliminary data.</text>
</comment>
<accession>A0A7C8NEP1</accession>
<protein>
    <submittedName>
        <fullName evidence="2">Uncharacterized protein</fullName>
    </submittedName>
</protein>
<feature type="region of interest" description="Disordered" evidence="1">
    <location>
        <begin position="42"/>
        <end position="122"/>
    </location>
</feature>
<dbReference type="PROSITE" id="PS51257">
    <property type="entry name" value="PROKAR_LIPOPROTEIN"/>
    <property type="match status" value="1"/>
</dbReference>
<organism evidence="2 3">
    <name type="scientific">Orbilia oligospora</name>
    <name type="common">Nematode-trapping fungus</name>
    <name type="synonym">Arthrobotrys oligospora</name>
    <dbReference type="NCBI Taxonomy" id="2813651"/>
    <lineage>
        <taxon>Eukaryota</taxon>
        <taxon>Fungi</taxon>
        <taxon>Dikarya</taxon>
        <taxon>Ascomycota</taxon>
        <taxon>Pezizomycotina</taxon>
        <taxon>Orbiliomycetes</taxon>
        <taxon>Orbiliales</taxon>
        <taxon>Orbiliaceae</taxon>
        <taxon>Orbilia</taxon>
    </lineage>
</organism>
<sequence>MRANKLQLRRVYHNHNLVTGCAFCIAGNRHRCKVLQRRLKEEQGGSTVRITGNEAKALPGGLDMGLPEPTPSGKGSAGAAPLPASLRNPARSLVNRESQRANVKIHYPLRTGKKSMMQPASS</sequence>
<gene>
    <name evidence="2" type="ORF">TWF102_004069</name>
</gene>
<dbReference type="AlphaFoldDB" id="A0A7C8NEP1"/>
<evidence type="ECO:0000256" key="1">
    <source>
        <dbReference type="SAM" id="MobiDB-lite"/>
    </source>
</evidence>
<evidence type="ECO:0000313" key="2">
    <source>
        <dbReference type="EMBL" id="KAF3112667.1"/>
    </source>
</evidence>
<dbReference type="Proteomes" id="UP000475325">
    <property type="component" value="Unassembled WGS sequence"/>
</dbReference>
<reference evidence="2 3" key="1">
    <citation type="submission" date="2019-06" db="EMBL/GenBank/DDBJ databases">
        <authorList>
            <person name="Palmer J.M."/>
        </authorList>
    </citation>
    <scope>NUCLEOTIDE SEQUENCE [LARGE SCALE GENOMIC DNA]</scope>
    <source>
        <strain evidence="2 3">TWF102</strain>
    </source>
</reference>
<dbReference type="EMBL" id="WIQW01000002">
    <property type="protein sequence ID" value="KAF3112667.1"/>
    <property type="molecule type" value="Genomic_DNA"/>
</dbReference>
<proteinExistence type="predicted"/>